<keyword evidence="7" id="KW-0479">Metal-binding</keyword>
<feature type="transmembrane region" description="Helical" evidence="8">
    <location>
        <begin position="190"/>
        <end position="207"/>
    </location>
</feature>
<evidence type="ECO:0000256" key="1">
    <source>
        <dbReference type="ARBA" id="ARBA00004651"/>
    </source>
</evidence>
<comment type="caution">
    <text evidence="9">The sequence shown here is derived from an EMBL/GenBank/DDBJ whole genome shotgun (WGS) entry which is preliminary data.</text>
</comment>
<dbReference type="Pfam" id="PF00953">
    <property type="entry name" value="Glycos_transf_4"/>
    <property type="match status" value="1"/>
</dbReference>
<dbReference type="EMBL" id="QFOT01000096">
    <property type="protein sequence ID" value="PZP54991.1"/>
    <property type="molecule type" value="Genomic_DNA"/>
</dbReference>
<comment type="cofactor">
    <cofactor evidence="7">
        <name>Mg(2+)</name>
        <dbReference type="ChEBI" id="CHEBI:18420"/>
    </cofactor>
</comment>
<feature type="transmembrane region" description="Helical" evidence="8">
    <location>
        <begin position="290"/>
        <end position="315"/>
    </location>
</feature>
<protein>
    <submittedName>
        <fullName evidence="9">Undecaprenyl/decaprenyl-phosphate alpha-N-acetylglucosaminyl 1-phosphate transferase</fullName>
    </submittedName>
</protein>
<evidence type="ECO:0000256" key="2">
    <source>
        <dbReference type="ARBA" id="ARBA00022475"/>
    </source>
</evidence>
<accession>A0A2W5FGE8</accession>
<evidence type="ECO:0000313" key="10">
    <source>
        <dbReference type="Proteomes" id="UP000249739"/>
    </source>
</evidence>
<dbReference type="InterPro" id="IPR000715">
    <property type="entry name" value="Glycosyl_transferase_4"/>
</dbReference>
<keyword evidence="4 8" id="KW-0812">Transmembrane</keyword>
<dbReference type="GO" id="GO:0016780">
    <property type="term" value="F:phosphotransferase activity, for other substituted phosphate groups"/>
    <property type="evidence" value="ECO:0007669"/>
    <property type="project" value="InterPro"/>
</dbReference>
<dbReference type="GO" id="GO:0009103">
    <property type="term" value="P:lipopolysaccharide biosynthetic process"/>
    <property type="evidence" value="ECO:0007669"/>
    <property type="project" value="TreeGrafter"/>
</dbReference>
<dbReference type="PANTHER" id="PTHR22926">
    <property type="entry name" value="PHOSPHO-N-ACETYLMURAMOYL-PENTAPEPTIDE-TRANSFERASE"/>
    <property type="match status" value="1"/>
</dbReference>
<feature type="transmembrane region" description="Helical" evidence="8">
    <location>
        <begin position="219"/>
        <end position="241"/>
    </location>
</feature>
<feature type="binding site" evidence="7">
    <location>
        <position position="158"/>
    </location>
    <ligand>
        <name>Mg(2+)</name>
        <dbReference type="ChEBI" id="CHEBI:18420"/>
    </ligand>
</feature>
<feature type="transmembrane region" description="Helical" evidence="8">
    <location>
        <begin position="130"/>
        <end position="154"/>
    </location>
</feature>
<evidence type="ECO:0000313" key="9">
    <source>
        <dbReference type="EMBL" id="PZP54991.1"/>
    </source>
</evidence>
<feature type="transmembrane region" description="Helical" evidence="8">
    <location>
        <begin position="6"/>
        <end position="30"/>
    </location>
</feature>
<evidence type="ECO:0000256" key="8">
    <source>
        <dbReference type="SAM" id="Phobius"/>
    </source>
</evidence>
<dbReference type="CDD" id="cd06853">
    <property type="entry name" value="GT_WecA_like"/>
    <property type="match status" value="1"/>
</dbReference>
<evidence type="ECO:0000256" key="3">
    <source>
        <dbReference type="ARBA" id="ARBA00022679"/>
    </source>
</evidence>
<dbReference type="Proteomes" id="UP000249739">
    <property type="component" value="Unassembled WGS sequence"/>
</dbReference>
<dbReference type="GO" id="GO:0071555">
    <property type="term" value="P:cell wall organization"/>
    <property type="evidence" value="ECO:0007669"/>
    <property type="project" value="TreeGrafter"/>
</dbReference>
<keyword evidence="3 9" id="KW-0808">Transferase</keyword>
<name>A0A2W5FGE8_9BACT</name>
<feature type="transmembrane region" description="Helical" evidence="8">
    <location>
        <begin position="78"/>
        <end position="94"/>
    </location>
</feature>
<sequence>MIFEMPPILVLLALPLLSFILSIVAVPFVRKYSLKVDFVDRPGGRKQHEKVTPYGGGIAIFAVFGFLSIFIAPPFENSWAYFLALAMILVTGVIDDKRGVNAKLKFAIHFLSAFILVIPGHTQLATLGDLLGFGNMGLGWAVVPFSVACVVYIINAINMMDGVDGLAGGNCLIIFCWLLIACFVAGEWEVFLSLGLLCGAILGFLVYNMRNPLRRKAAIFLGDAGSMALGLTIAWYCIHLSQQPIAIIPPVSVAWIIALPIVDAFGLLVARLSEGKHPFEPDRRHFHHHFLDAGFSPAQTTIIILTWSAILGGIGYLGLQAGIEEPVLGWAWVSLWIGHAVMTMYPKRFTALLTKTRSL</sequence>
<feature type="transmembrane region" description="Helical" evidence="8">
    <location>
        <begin position="106"/>
        <end position="124"/>
    </location>
</feature>
<dbReference type="AlphaFoldDB" id="A0A2W5FGE8"/>
<gene>
    <name evidence="9" type="ORF">DI586_08255</name>
</gene>
<keyword evidence="2" id="KW-1003">Cell membrane</keyword>
<feature type="transmembrane region" description="Helical" evidence="8">
    <location>
        <begin position="166"/>
        <end position="184"/>
    </location>
</feature>
<evidence type="ECO:0000256" key="4">
    <source>
        <dbReference type="ARBA" id="ARBA00022692"/>
    </source>
</evidence>
<reference evidence="9 10" key="1">
    <citation type="submission" date="2017-08" db="EMBL/GenBank/DDBJ databases">
        <title>Infants hospitalized years apart are colonized by the same room-sourced microbial strains.</title>
        <authorList>
            <person name="Brooks B."/>
            <person name="Olm M.R."/>
            <person name="Firek B.A."/>
            <person name="Baker R."/>
            <person name="Thomas B.C."/>
            <person name="Morowitz M.J."/>
            <person name="Banfield J.F."/>
        </authorList>
    </citation>
    <scope>NUCLEOTIDE SEQUENCE [LARGE SCALE GENOMIC DNA]</scope>
    <source>
        <strain evidence="9">S2_006_000_R2_64</strain>
    </source>
</reference>
<dbReference type="GO" id="GO:0044038">
    <property type="term" value="P:cell wall macromolecule biosynthetic process"/>
    <property type="evidence" value="ECO:0007669"/>
    <property type="project" value="TreeGrafter"/>
</dbReference>
<proteinExistence type="predicted"/>
<organism evidence="9 10">
    <name type="scientific">Micavibrio aeruginosavorus</name>
    <dbReference type="NCBI Taxonomy" id="349221"/>
    <lineage>
        <taxon>Bacteria</taxon>
        <taxon>Pseudomonadati</taxon>
        <taxon>Bdellovibrionota</taxon>
        <taxon>Bdellovibrionia</taxon>
        <taxon>Bdellovibrionales</taxon>
        <taxon>Pseudobdellovibrionaceae</taxon>
        <taxon>Micavibrio</taxon>
    </lineage>
</organism>
<dbReference type="GO" id="GO:0005886">
    <property type="term" value="C:plasma membrane"/>
    <property type="evidence" value="ECO:0007669"/>
    <property type="project" value="UniProtKB-SubCell"/>
</dbReference>
<keyword evidence="6 8" id="KW-0472">Membrane</keyword>
<dbReference type="PANTHER" id="PTHR22926:SF3">
    <property type="entry name" value="UNDECAPRENYL-PHOSPHATE ALPHA-N-ACETYLGLUCOSAMINYL 1-PHOSPHATE TRANSFERASE"/>
    <property type="match status" value="1"/>
</dbReference>
<feature type="transmembrane region" description="Helical" evidence="8">
    <location>
        <begin position="327"/>
        <end position="345"/>
    </location>
</feature>
<dbReference type="GO" id="GO:0046872">
    <property type="term" value="F:metal ion binding"/>
    <property type="evidence" value="ECO:0007669"/>
    <property type="project" value="UniProtKB-KW"/>
</dbReference>
<keyword evidence="7" id="KW-0460">Magnesium</keyword>
<evidence type="ECO:0000256" key="5">
    <source>
        <dbReference type="ARBA" id="ARBA00022989"/>
    </source>
</evidence>
<feature type="transmembrane region" description="Helical" evidence="8">
    <location>
        <begin position="247"/>
        <end position="269"/>
    </location>
</feature>
<feature type="transmembrane region" description="Helical" evidence="8">
    <location>
        <begin position="51"/>
        <end position="72"/>
    </location>
</feature>
<evidence type="ECO:0000256" key="7">
    <source>
        <dbReference type="PIRSR" id="PIRSR600715-1"/>
    </source>
</evidence>
<comment type="subcellular location">
    <subcellularLocation>
        <location evidence="1">Cell membrane</location>
        <topology evidence="1">Multi-pass membrane protein</topology>
    </subcellularLocation>
</comment>
<feature type="binding site" evidence="7">
    <location>
        <position position="223"/>
    </location>
    <ligand>
        <name>Mg(2+)</name>
        <dbReference type="ChEBI" id="CHEBI:18420"/>
    </ligand>
</feature>
<evidence type="ECO:0000256" key="6">
    <source>
        <dbReference type="ARBA" id="ARBA00023136"/>
    </source>
</evidence>
<keyword evidence="5 8" id="KW-1133">Transmembrane helix</keyword>